<keyword evidence="4" id="KW-0963">Cytoplasm</keyword>
<dbReference type="GO" id="GO:0005737">
    <property type="term" value="C:cytoplasm"/>
    <property type="evidence" value="ECO:0007669"/>
    <property type="project" value="UniProtKB-SubCell"/>
</dbReference>
<dbReference type="EMBL" id="OU892283">
    <property type="protein sequence ID" value="CAG9771633.1"/>
    <property type="molecule type" value="Genomic_DNA"/>
</dbReference>
<dbReference type="InterPro" id="IPR025934">
    <property type="entry name" value="NudC_N_dom"/>
</dbReference>
<dbReference type="Proteomes" id="UP001152799">
    <property type="component" value="Chromosome 7"/>
</dbReference>
<evidence type="ECO:0000313" key="10">
    <source>
        <dbReference type="Proteomes" id="UP001152799"/>
    </source>
</evidence>
<evidence type="ECO:0000256" key="4">
    <source>
        <dbReference type="ARBA" id="ARBA00022490"/>
    </source>
</evidence>
<protein>
    <recommendedName>
        <fullName evidence="3">Nuclear migration protein nudC</fullName>
    </recommendedName>
    <alternativeName>
        <fullName evidence="6">Nuclear distribution protein C homolog</fullName>
    </alternativeName>
</protein>
<evidence type="ECO:0000313" key="9">
    <source>
        <dbReference type="EMBL" id="CAG9771636.1"/>
    </source>
</evidence>
<accession>A0A9N9N0Q6</accession>
<dbReference type="InterPro" id="IPR008978">
    <property type="entry name" value="HSP20-like_chaperone"/>
</dbReference>
<dbReference type="GO" id="GO:0051082">
    <property type="term" value="F:unfolded protein binding"/>
    <property type="evidence" value="ECO:0007669"/>
    <property type="project" value="TreeGrafter"/>
</dbReference>
<dbReference type="PANTHER" id="PTHR12356">
    <property type="entry name" value="NUCLEAR MOVEMENT PROTEIN NUDC"/>
    <property type="match status" value="1"/>
</dbReference>
<keyword evidence="10" id="KW-1185">Reference proteome</keyword>
<dbReference type="Pfam" id="PF04969">
    <property type="entry name" value="CS"/>
    <property type="match status" value="1"/>
</dbReference>
<evidence type="ECO:0000259" key="7">
    <source>
        <dbReference type="PROSITE" id="PS51203"/>
    </source>
</evidence>
<organism evidence="8 10">
    <name type="scientific">Ceutorhynchus assimilis</name>
    <name type="common">cabbage seed weevil</name>
    <dbReference type="NCBI Taxonomy" id="467358"/>
    <lineage>
        <taxon>Eukaryota</taxon>
        <taxon>Metazoa</taxon>
        <taxon>Ecdysozoa</taxon>
        <taxon>Arthropoda</taxon>
        <taxon>Hexapoda</taxon>
        <taxon>Insecta</taxon>
        <taxon>Pterygota</taxon>
        <taxon>Neoptera</taxon>
        <taxon>Endopterygota</taxon>
        <taxon>Coleoptera</taxon>
        <taxon>Polyphaga</taxon>
        <taxon>Cucujiformia</taxon>
        <taxon>Curculionidae</taxon>
        <taxon>Ceutorhynchinae</taxon>
        <taxon>Ceutorhynchus</taxon>
    </lineage>
</organism>
<evidence type="ECO:0000256" key="1">
    <source>
        <dbReference type="ARBA" id="ARBA00004496"/>
    </source>
</evidence>
<dbReference type="InterPro" id="IPR007052">
    <property type="entry name" value="CS_dom"/>
</dbReference>
<dbReference type="Gene3D" id="2.60.40.790">
    <property type="match status" value="1"/>
</dbReference>
<comment type="subcellular location">
    <subcellularLocation>
        <location evidence="1">Cytoplasm</location>
    </subcellularLocation>
</comment>
<name>A0A9N9N0Q6_9CUCU</name>
<evidence type="ECO:0000256" key="5">
    <source>
        <dbReference type="ARBA" id="ARBA00022553"/>
    </source>
</evidence>
<proteinExistence type="inferred from homology"/>
<evidence type="ECO:0000313" key="8">
    <source>
        <dbReference type="EMBL" id="CAG9771633.1"/>
    </source>
</evidence>
<dbReference type="SUPFAM" id="SSF49764">
    <property type="entry name" value="HSP20-like chaperones"/>
    <property type="match status" value="1"/>
</dbReference>
<dbReference type="EMBL" id="OU892283">
    <property type="protein sequence ID" value="CAG9771636.1"/>
    <property type="molecule type" value="Genomic_DNA"/>
</dbReference>
<dbReference type="PROSITE" id="PS51203">
    <property type="entry name" value="CS"/>
    <property type="match status" value="1"/>
</dbReference>
<dbReference type="InterPro" id="IPR037898">
    <property type="entry name" value="NudC_fam"/>
</dbReference>
<keyword evidence="5" id="KW-0597">Phosphoprotein</keyword>
<evidence type="ECO:0000256" key="2">
    <source>
        <dbReference type="ARBA" id="ARBA00010513"/>
    </source>
</evidence>
<dbReference type="CDD" id="cd06467">
    <property type="entry name" value="p23_NUDC_like"/>
    <property type="match status" value="1"/>
</dbReference>
<dbReference type="PANTHER" id="PTHR12356:SF3">
    <property type="entry name" value="NUCLEAR MIGRATION PROTEIN NUDC"/>
    <property type="match status" value="1"/>
</dbReference>
<evidence type="ECO:0000256" key="6">
    <source>
        <dbReference type="ARBA" id="ARBA00030427"/>
    </source>
</evidence>
<feature type="domain" description="CS" evidence="7">
    <location>
        <begin position="147"/>
        <end position="233"/>
    </location>
</feature>
<evidence type="ECO:0000256" key="3">
    <source>
        <dbReference type="ARBA" id="ARBA00017641"/>
    </source>
</evidence>
<reference evidence="8" key="1">
    <citation type="submission" date="2022-01" db="EMBL/GenBank/DDBJ databases">
        <authorList>
            <person name="King R."/>
        </authorList>
    </citation>
    <scope>NUCLEOTIDE SEQUENCE</scope>
</reference>
<sequence>MSDTKHDDILFSVLKECQSLPVFLDHIFGFLQRRTDFYCIAPEPNSPIGLPKGLAENLVRNTYYKWIPKSTNNEDVAVVLQEHEIPQAVFEEVVRAENVNEKEDITEEIVDEVDNINVEHSYNRTKKPEPVTNRHFDFTKSDSYNGAVYDNYCWSQTINEIEITIKLPENVKAKDLKVTILAHKISVRHKGGILLEGDLCHKCKHNEAIWSLDGNTLQIPLDKCKELWWDCLFTFEQKLDLTKIDCSRPYEDLTEDAQAKIEELNWNQERKRLGLPTSNDLLQQATLRKAWNAKGSPFSGEFDPSSVSFY</sequence>
<dbReference type="AlphaFoldDB" id="A0A9N9N0Q6"/>
<comment type="similarity">
    <text evidence="2">Belongs to the nudC family.</text>
</comment>
<dbReference type="Pfam" id="PF14050">
    <property type="entry name" value="Nudc_N"/>
    <property type="match status" value="1"/>
</dbReference>
<dbReference type="OrthoDB" id="515366at2759"/>
<dbReference type="GO" id="GO:0006457">
    <property type="term" value="P:protein folding"/>
    <property type="evidence" value="ECO:0007669"/>
    <property type="project" value="TreeGrafter"/>
</dbReference>
<gene>
    <name evidence="8" type="ORF">CEUTPL_LOCUS12063</name>
    <name evidence="9" type="ORF">CEUTPL_LOCUS12066</name>
</gene>